<dbReference type="InterPro" id="IPR022617">
    <property type="entry name" value="Rad60/SUMO-like_dom"/>
</dbReference>
<dbReference type="Gene3D" id="3.40.50.410">
    <property type="entry name" value="von Willebrand factor, type A domain"/>
    <property type="match status" value="1"/>
</dbReference>
<dbReference type="InterPro" id="IPR016135">
    <property type="entry name" value="UBQ-conjugating_enzyme/RWD"/>
</dbReference>
<dbReference type="PROSITE" id="PS50127">
    <property type="entry name" value="UBC_2"/>
    <property type="match status" value="1"/>
</dbReference>
<feature type="region of interest" description="Disordered" evidence="4">
    <location>
        <begin position="82"/>
        <end position="139"/>
    </location>
</feature>
<dbReference type="InterPro" id="IPR000608">
    <property type="entry name" value="UBC"/>
</dbReference>
<dbReference type="GO" id="GO:0016740">
    <property type="term" value="F:transferase activity"/>
    <property type="evidence" value="ECO:0007669"/>
    <property type="project" value="UniProtKB-KW"/>
</dbReference>
<dbReference type="RefSeq" id="XP_004351044.1">
    <property type="nucleotide sequence ID" value="XM_004350992.1"/>
</dbReference>
<dbReference type="SMART" id="SM00212">
    <property type="entry name" value="UBCc"/>
    <property type="match status" value="1"/>
</dbReference>
<feature type="domain" description="VWFA" evidence="7">
    <location>
        <begin position="148"/>
        <end position="302"/>
    </location>
</feature>
<evidence type="ECO:0000256" key="4">
    <source>
        <dbReference type="SAM" id="MobiDB-lite"/>
    </source>
</evidence>
<feature type="domain" description="Ubiquitin-like" evidence="5">
    <location>
        <begin position="3"/>
        <end position="78"/>
    </location>
</feature>
<dbReference type="InterPro" id="IPR029071">
    <property type="entry name" value="Ubiquitin-like_domsf"/>
</dbReference>
<dbReference type="OMA" id="ASNGRCY"/>
<dbReference type="InterPro" id="IPR036465">
    <property type="entry name" value="vWFA_dom_sf"/>
</dbReference>
<dbReference type="PROSITE" id="PS00183">
    <property type="entry name" value="UBC_1"/>
    <property type="match status" value="1"/>
</dbReference>
<proteinExistence type="predicted"/>
<dbReference type="CDD" id="cd01763">
    <property type="entry name" value="Ubl_SUMO_like"/>
    <property type="match status" value="1"/>
</dbReference>
<dbReference type="SUPFAM" id="SSF54236">
    <property type="entry name" value="Ubiquitin-like"/>
    <property type="match status" value="1"/>
</dbReference>
<feature type="domain" description="UBC core" evidence="6">
    <location>
        <begin position="400"/>
        <end position="550"/>
    </location>
</feature>
<keyword evidence="2" id="KW-0833">Ubl conjugation pathway</keyword>
<dbReference type="InterPro" id="IPR023313">
    <property type="entry name" value="UBQ-conjugating_AS"/>
</dbReference>
<evidence type="ECO:0000313" key="9">
    <source>
        <dbReference type="Proteomes" id="UP000007797"/>
    </source>
</evidence>
<dbReference type="AlphaFoldDB" id="F4QFT8"/>
<dbReference type="Proteomes" id="UP000007797">
    <property type="component" value="Unassembled WGS sequence"/>
</dbReference>
<dbReference type="PROSITE" id="PS50234">
    <property type="entry name" value="VWFA"/>
    <property type="match status" value="1"/>
</dbReference>
<dbReference type="GeneID" id="14865601"/>
<feature type="compositionally biased region" description="Polar residues" evidence="4">
    <location>
        <begin position="116"/>
        <end position="130"/>
    </location>
</feature>
<feature type="compositionally biased region" description="Low complexity" evidence="4">
    <location>
        <begin position="93"/>
        <end position="115"/>
    </location>
</feature>
<evidence type="ECO:0000256" key="2">
    <source>
        <dbReference type="ARBA" id="ARBA00022786"/>
    </source>
</evidence>
<dbReference type="InterPro" id="IPR000626">
    <property type="entry name" value="Ubiquitin-like_dom"/>
</dbReference>
<dbReference type="SUPFAM" id="SSF54495">
    <property type="entry name" value="UBC-like"/>
    <property type="match status" value="1"/>
</dbReference>
<evidence type="ECO:0000313" key="8">
    <source>
        <dbReference type="EMBL" id="EGG14335.1"/>
    </source>
</evidence>
<accession>F4QFT8</accession>
<dbReference type="Pfam" id="PF00179">
    <property type="entry name" value="UQ_con"/>
    <property type="match status" value="1"/>
</dbReference>
<feature type="active site" description="Glycyl thioester intermediate" evidence="3">
    <location>
        <position position="488"/>
    </location>
</feature>
<dbReference type="PROSITE" id="PS50053">
    <property type="entry name" value="UBIQUITIN_2"/>
    <property type="match status" value="1"/>
</dbReference>
<dbReference type="Gene3D" id="3.10.20.90">
    <property type="entry name" value="Phosphatidylinositol 3-kinase Catalytic Subunit, Chain A, domain 1"/>
    <property type="match status" value="1"/>
</dbReference>
<protein>
    <submittedName>
        <fullName evidence="8">Ubiquitin-conjugating enzyme E2 4</fullName>
    </submittedName>
</protein>
<dbReference type="CDD" id="cd00198">
    <property type="entry name" value="vWFA"/>
    <property type="match status" value="1"/>
</dbReference>
<evidence type="ECO:0000259" key="7">
    <source>
        <dbReference type="PROSITE" id="PS50234"/>
    </source>
</evidence>
<dbReference type="KEGG" id="dfa:DFA_12105"/>
<organism evidence="8 9">
    <name type="scientific">Cavenderia fasciculata</name>
    <name type="common">Slime mold</name>
    <name type="synonym">Dictyostelium fasciculatum</name>
    <dbReference type="NCBI Taxonomy" id="261658"/>
    <lineage>
        <taxon>Eukaryota</taxon>
        <taxon>Amoebozoa</taxon>
        <taxon>Evosea</taxon>
        <taxon>Eumycetozoa</taxon>
        <taxon>Dictyostelia</taxon>
        <taxon>Acytosteliales</taxon>
        <taxon>Cavenderiaceae</taxon>
        <taxon>Cavenderia</taxon>
    </lineage>
</organism>
<dbReference type="SUPFAM" id="SSF53300">
    <property type="entry name" value="vWA-like"/>
    <property type="match status" value="1"/>
</dbReference>
<dbReference type="EMBL" id="GL883029">
    <property type="protein sequence ID" value="EGG14335.1"/>
    <property type="molecule type" value="Genomic_DNA"/>
</dbReference>
<dbReference type="Pfam" id="PF13519">
    <property type="entry name" value="VWA_2"/>
    <property type="match status" value="1"/>
</dbReference>
<keyword evidence="1" id="KW-0808">Transferase</keyword>
<evidence type="ECO:0000259" key="6">
    <source>
        <dbReference type="PROSITE" id="PS50127"/>
    </source>
</evidence>
<evidence type="ECO:0000256" key="3">
    <source>
        <dbReference type="PROSITE-ProRule" id="PRU10133"/>
    </source>
</evidence>
<name>F4QFT8_CACFS</name>
<dbReference type="SMART" id="SM00327">
    <property type="entry name" value="VWA"/>
    <property type="match status" value="1"/>
</dbReference>
<keyword evidence="9" id="KW-1185">Reference proteome</keyword>
<sequence length="563" mass="61921">MPLFITIPSSNNKKIGVPFKPSQTVQELIKEVIKRASLVLDDYTLEYNASELYEEDTLEDLGIKDGIALFLRSKNDSTSVIAPTPTVVPDPITPSTTSSTTTTTSTDPNNNNNNIGNLGNLQINDTTSAGSPPPPLSQVDDGIRQLDVIVLDLSGSMQQPAYIGSRVPGELEMTRIEAAQATFQTFIDRFVSYRYPVAVGLVCFGQKIEATFPISSNFDSFSNELGEVEAHQSQTRLWEAIKRAAEVIVEFKKSPTLKLAPNVRSRIFCLTDGEDNGSTPVFTVFDYLRTHGIILDSIPIGQQGRATLSAFSKATGGTCFVANSSIECVQLFEREALLMLEHRDHSPFAIDVPNSAAFHALAGSYTQDVTSKVSVKLAPTTKCSSTVTTAQKTQAATGGSHFKRIMQEYVKFKQDMDESQDPPYHLFVNPNDMQVWKVIMKGPAATPYEGGHFILSVEFPDDYPFRPPKVRFINKIYHCNVSNDGALCLDILKDQWSPALTIKNVFVSISALLSCPNPDDPLDAVKAGVYRDDKVVYNRNAREWTNTHAGQTLIELMQANSLA</sequence>
<dbReference type="PANTHER" id="PTHR24068">
    <property type="entry name" value="UBIQUITIN-CONJUGATING ENZYME E2"/>
    <property type="match status" value="1"/>
</dbReference>
<dbReference type="Pfam" id="PF11976">
    <property type="entry name" value="Rad60-SLD"/>
    <property type="match status" value="1"/>
</dbReference>
<evidence type="ECO:0000256" key="1">
    <source>
        <dbReference type="ARBA" id="ARBA00022679"/>
    </source>
</evidence>
<dbReference type="InterPro" id="IPR002035">
    <property type="entry name" value="VWF_A"/>
</dbReference>
<gene>
    <name evidence="8" type="ORF">DFA_12105</name>
</gene>
<dbReference type="OrthoDB" id="17829at2759"/>
<dbReference type="STRING" id="1054147.F4QFT8"/>
<dbReference type="Gene3D" id="3.10.110.10">
    <property type="entry name" value="Ubiquitin Conjugating Enzyme"/>
    <property type="match status" value="1"/>
</dbReference>
<evidence type="ECO:0000259" key="5">
    <source>
        <dbReference type="PROSITE" id="PS50053"/>
    </source>
</evidence>
<dbReference type="FunFam" id="3.10.110.10:FF:000152">
    <property type="entry name" value="Uncharacterized protein"/>
    <property type="match status" value="1"/>
</dbReference>
<reference evidence="9" key="1">
    <citation type="journal article" date="2011" name="Genome Res.">
        <title>Phylogeny-wide analysis of social amoeba genomes highlights ancient origins for complex intercellular communication.</title>
        <authorList>
            <person name="Heidel A.J."/>
            <person name="Lawal H.M."/>
            <person name="Felder M."/>
            <person name="Schilde C."/>
            <person name="Helps N.R."/>
            <person name="Tunggal B."/>
            <person name="Rivero F."/>
            <person name="John U."/>
            <person name="Schleicher M."/>
            <person name="Eichinger L."/>
            <person name="Platzer M."/>
            <person name="Noegel A.A."/>
            <person name="Schaap P."/>
            <person name="Gloeckner G."/>
        </authorList>
    </citation>
    <scope>NUCLEOTIDE SEQUENCE [LARGE SCALE GENOMIC DNA]</scope>
    <source>
        <strain evidence="9">SH3</strain>
    </source>
</reference>